<sequence>MVDRLERAMPEARIALEFQDDLQLLVSVILSAQSTDARVNLVSPALFARFPDAAAYARVEPEALWPFIRTLGLFRAKAKAIVGAMRALQASHGGRVPRDRAALEALPGVGRKTAGVVLVHLGAGEAFPVDTHVGRVARRLGFTRERDPGKVEDRLTLLLPRERWGRAHQLFVWHGRRTCRARSPACERCVLADLCPKVGVATARSRGARPSGSGRPARRRAPA</sequence>
<feature type="region of interest" description="Disordered" evidence="13">
    <location>
        <begin position="203"/>
        <end position="223"/>
    </location>
</feature>
<dbReference type="InterPro" id="IPR023170">
    <property type="entry name" value="HhH_base_excis_C"/>
</dbReference>
<feature type="compositionally biased region" description="Low complexity" evidence="13">
    <location>
        <begin position="203"/>
        <end position="215"/>
    </location>
</feature>
<dbReference type="Gene3D" id="1.10.1670.10">
    <property type="entry name" value="Helix-hairpin-Helix base-excision DNA repair enzymes (C-terminal)"/>
    <property type="match status" value="1"/>
</dbReference>
<evidence type="ECO:0000256" key="9">
    <source>
        <dbReference type="ARBA" id="ARBA00023204"/>
    </source>
</evidence>
<dbReference type="AlphaFoldDB" id="A0A7I9VKM9"/>
<keyword evidence="2 12" id="KW-0004">4Fe-4S</keyword>
<dbReference type="PIRSF" id="PIRSF001435">
    <property type="entry name" value="Nth"/>
    <property type="match status" value="1"/>
</dbReference>
<evidence type="ECO:0000256" key="6">
    <source>
        <dbReference type="ARBA" id="ARBA00023004"/>
    </source>
</evidence>
<keyword evidence="9 12" id="KW-0234">DNA repair</keyword>
<dbReference type="PANTHER" id="PTHR10359">
    <property type="entry name" value="A/G-SPECIFIC ADENINE GLYCOSYLASE/ENDONUCLEASE III"/>
    <property type="match status" value="1"/>
</dbReference>
<comment type="cofactor">
    <cofactor evidence="12">
        <name>[4Fe-4S] cluster</name>
        <dbReference type="ChEBI" id="CHEBI:49883"/>
    </cofactor>
    <text evidence="12">Binds 1 [4Fe-4S] cluster.</text>
</comment>
<keyword evidence="6 12" id="KW-0408">Iron</keyword>
<evidence type="ECO:0000256" key="4">
    <source>
        <dbReference type="ARBA" id="ARBA00022763"/>
    </source>
</evidence>
<evidence type="ECO:0000256" key="12">
    <source>
        <dbReference type="HAMAP-Rule" id="MF_00942"/>
    </source>
</evidence>
<comment type="caution">
    <text evidence="15">The sequence shown here is derived from an EMBL/GenBank/DDBJ whole genome shotgun (WGS) entry which is preliminary data.</text>
</comment>
<accession>A0A7I9VKM9</accession>
<dbReference type="SMART" id="SM00478">
    <property type="entry name" value="ENDO3c"/>
    <property type="match status" value="1"/>
</dbReference>
<dbReference type="PANTHER" id="PTHR10359:SF18">
    <property type="entry name" value="ENDONUCLEASE III"/>
    <property type="match status" value="1"/>
</dbReference>
<keyword evidence="8 12" id="KW-0238">DNA-binding</keyword>
<keyword evidence="11 12" id="KW-0326">Glycosidase</keyword>
<dbReference type="CDD" id="cd00056">
    <property type="entry name" value="ENDO3c"/>
    <property type="match status" value="1"/>
</dbReference>
<feature type="binding site" evidence="12">
    <location>
        <position position="179"/>
    </location>
    <ligand>
        <name>[4Fe-4S] cluster</name>
        <dbReference type="ChEBI" id="CHEBI:49883"/>
    </ligand>
</feature>
<keyword evidence="10 12" id="KW-0456">Lyase</keyword>
<dbReference type="HAMAP" id="MF_00942">
    <property type="entry name" value="Nth"/>
    <property type="match status" value="1"/>
</dbReference>
<comment type="similarity">
    <text evidence="1 12">Belongs to the Nth/MutY family.</text>
</comment>
<dbReference type="Proteomes" id="UP000503640">
    <property type="component" value="Unassembled WGS sequence"/>
</dbReference>
<evidence type="ECO:0000256" key="1">
    <source>
        <dbReference type="ARBA" id="ARBA00008343"/>
    </source>
</evidence>
<dbReference type="InterPro" id="IPR003265">
    <property type="entry name" value="HhH-GPD_domain"/>
</dbReference>
<comment type="catalytic activity">
    <reaction evidence="12">
        <text>2'-deoxyribonucleotide-(2'-deoxyribose 5'-phosphate)-2'-deoxyribonucleotide-DNA = a 3'-end 2'-deoxyribonucleotide-(2,3-dehydro-2,3-deoxyribose 5'-phosphate)-DNA + a 5'-end 5'-phospho-2'-deoxyribonucleoside-DNA + H(+)</text>
        <dbReference type="Rhea" id="RHEA:66592"/>
        <dbReference type="Rhea" id="RHEA-COMP:13180"/>
        <dbReference type="Rhea" id="RHEA-COMP:16897"/>
        <dbReference type="Rhea" id="RHEA-COMP:17067"/>
        <dbReference type="ChEBI" id="CHEBI:15378"/>
        <dbReference type="ChEBI" id="CHEBI:136412"/>
        <dbReference type="ChEBI" id="CHEBI:157695"/>
        <dbReference type="ChEBI" id="CHEBI:167181"/>
        <dbReference type="EC" id="4.2.99.18"/>
    </reaction>
</comment>
<dbReference type="InterPro" id="IPR003651">
    <property type="entry name" value="Endonuclease3_FeS-loop_motif"/>
</dbReference>
<dbReference type="Pfam" id="PF00633">
    <property type="entry name" value="HHH"/>
    <property type="match status" value="1"/>
</dbReference>
<feature type="domain" description="HhH-GPD" evidence="14">
    <location>
        <begin position="30"/>
        <end position="177"/>
    </location>
</feature>
<organism evidence="15 16">
    <name type="scientific">Anaeromyxobacter diazotrophicus</name>
    <dbReference type="NCBI Taxonomy" id="2590199"/>
    <lineage>
        <taxon>Bacteria</taxon>
        <taxon>Pseudomonadati</taxon>
        <taxon>Myxococcota</taxon>
        <taxon>Myxococcia</taxon>
        <taxon>Myxococcales</taxon>
        <taxon>Cystobacterineae</taxon>
        <taxon>Anaeromyxobacteraceae</taxon>
        <taxon>Anaeromyxobacter</taxon>
    </lineage>
</organism>
<dbReference type="EMBL" id="BJTG01000003">
    <property type="protein sequence ID" value="GEJ56962.1"/>
    <property type="molecule type" value="Genomic_DNA"/>
</dbReference>
<evidence type="ECO:0000256" key="8">
    <source>
        <dbReference type="ARBA" id="ARBA00023125"/>
    </source>
</evidence>
<dbReference type="GO" id="GO:0046872">
    <property type="term" value="F:metal ion binding"/>
    <property type="evidence" value="ECO:0007669"/>
    <property type="project" value="UniProtKB-KW"/>
</dbReference>
<feature type="binding site" evidence="12">
    <location>
        <position position="186"/>
    </location>
    <ligand>
        <name>[4Fe-4S] cluster</name>
        <dbReference type="ChEBI" id="CHEBI:49883"/>
    </ligand>
</feature>
<dbReference type="GO" id="GO:0051539">
    <property type="term" value="F:4 iron, 4 sulfur cluster binding"/>
    <property type="evidence" value="ECO:0007669"/>
    <property type="project" value="UniProtKB-UniRule"/>
</dbReference>
<feature type="binding site" evidence="12">
    <location>
        <position position="195"/>
    </location>
    <ligand>
        <name>[4Fe-4S] cluster</name>
        <dbReference type="ChEBI" id="CHEBI:49883"/>
    </ligand>
</feature>
<evidence type="ECO:0000256" key="5">
    <source>
        <dbReference type="ARBA" id="ARBA00022801"/>
    </source>
</evidence>
<dbReference type="Pfam" id="PF00730">
    <property type="entry name" value="HhH-GPD"/>
    <property type="match status" value="1"/>
</dbReference>
<dbReference type="FunFam" id="1.10.340.30:FF:000001">
    <property type="entry name" value="Endonuclease III"/>
    <property type="match status" value="1"/>
</dbReference>
<comment type="function">
    <text evidence="12">DNA repair enzyme that has both DNA N-glycosylase activity and AP-lyase activity. The DNA N-glycosylase activity releases various damaged pyrimidines from DNA by cleaving the N-glycosidic bond, leaving an AP (apurinic/apyrimidinic) site. The AP-lyase activity cleaves the phosphodiester bond 3' to the AP site by a beta-elimination, leaving a 3'-terminal unsaturated sugar and a product with a terminal 5'-phosphate.</text>
</comment>
<keyword evidence="16" id="KW-1185">Reference proteome</keyword>
<dbReference type="InterPro" id="IPR000445">
    <property type="entry name" value="HhH_motif"/>
</dbReference>
<gene>
    <name evidence="12 15" type="primary">nth</name>
    <name evidence="15" type="ORF">AMYX_17030</name>
</gene>
<evidence type="ECO:0000256" key="7">
    <source>
        <dbReference type="ARBA" id="ARBA00023014"/>
    </source>
</evidence>
<dbReference type="PROSITE" id="PS00764">
    <property type="entry name" value="ENDONUCLEASE_III_1"/>
    <property type="match status" value="1"/>
</dbReference>
<evidence type="ECO:0000256" key="11">
    <source>
        <dbReference type="ARBA" id="ARBA00023295"/>
    </source>
</evidence>
<dbReference type="SMART" id="SM00525">
    <property type="entry name" value="FES"/>
    <property type="match status" value="1"/>
</dbReference>
<evidence type="ECO:0000256" key="10">
    <source>
        <dbReference type="ARBA" id="ARBA00023239"/>
    </source>
</evidence>
<evidence type="ECO:0000313" key="16">
    <source>
        <dbReference type="Proteomes" id="UP000503640"/>
    </source>
</evidence>
<feature type="binding site" evidence="12">
    <location>
        <position position="189"/>
    </location>
    <ligand>
        <name>[4Fe-4S] cluster</name>
        <dbReference type="ChEBI" id="CHEBI:49883"/>
    </ligand>
</feature>
<dbReference type="EC" id="4.2.99.18" evidence="12"/>
<evidence type="ECO:0000256" key="13">
    <source>
        <dbReference type="SAM" id="MobiDB-lite"/>
    </source>
</evidence>
<keyword evidence="15" id="KW-0540">Nuclease</keyword>
<keyword evidence="15" id="KW-0255">Endonuclease</keyword>
<evidence type="ECO:0000256" key="3">
    <source>
        <dbReference type="ARBA" id="ARBA00022723"/>
    </source>
</evidence>
<evidence type="ECO:0000259" key="14">
    <source>
        <dbReference type="SMART" id="SM00478"/>
    </source>
</evidence>
<proteinExistence type="inferred from homology"/>
<dbReference type="GO" id="GO:0140078">
    <property type="term" value="F:class I DNA-(apurinic or apyrimidinic site) endonuclease activity"/>
    <property type="evidence" value="ECO:0007669"/>
    <property type="project" value="UniProtKB-EC"/>
</dbReference>
<dbReference type="InterPro" id="IPR004035">
    <property type="entry name" value="Endouclease-III_FeS-bd_BS"/>
</dbReference>
<dbReference type="GO" id="GO:0019104">
    <property type="term" value="F:DNA N-glycosylase activity"/>
    <property type="evidence" value="ECO:0007669"/>
    <property type="project" value="UniProtKB-UniRule"/>
</dbReference>
<keyword evidence="7 12" id="KW-0411">Iron-sulfur</keyword>
<dbReference type="Gene3D" id="1.10.340.30">
    <property type="entry name" value="Hypothetical protein, domain 2"/>
    <property type="match status" value="1"/>
</dbReference>
<dbReference type="Pfam" id="PF10576">
    <property type="entry name" value="EndIII_4Fe-2S"/>
    <property type="match status" value="1"/>
</dbReference>
<keyword evidence="4 12" id="KW-0227">DNA damage</keyword>
<reference evidence="16" key="1">
    <citation type="journal article" date="2020" name="Appl. Environ. Microbiol.">
        <title>Diazotrophic Anaeromyxobacter Isolates from Soils.</title>
        <authorList>
            <person name="Masuda Y."/>
            <person name="Yamanaka H."/>
            <person name="Xu Z.X."/>
            <person name="Shiratori Y."/>
            <person name="Aono T."/>
            <person name="Amachi S."/>
            <person name="Senoo K."/>
            <person name="Itoh H."/>
        </authorList>
    </citation>
    <scope>NUCLEOTIDE SEQUENCE [LARGE SCALE GENOMIC DNA]</scope>
    <source>
        <strain evidence="16">R267</strain>
    </source>
</reference>
<dbReference type="GO" id="GO:0006285">
    <property type="term" value="P:base-excision repair, AP site formation"/>
    <property type="evidence" value="ECO:0007669"/>
    <property type="project" value="TreeGrafter"/>
</dbReference>
<dbReference type="GO" id="GO:0003677">
    <property type="term" value="F:DNA binding"/>
    <property type="evidence" value="ECO:0007669"/>
    <property type="project" value="UniProtKB-UniRule"/>
</dbReference>
<keyword evidence="3 12" id="KW-0479">Metal-binding</keyword>
<dbReference type="FunFam" id="1.10.1670.10:FF:000001">
    <property type="entry name" value="Endonuclease III"/>
    <property type="match status" value="1"/>
</dbReference>
<keyword evidence="5 12" id="KW-0378">Hydrolase</keyword>
<protein>
    <recommendedName>
        <fullName evidence="12">Endonuclease III</fullName>
        <ecNumber evidence="12">4.2.99.18</ecNumber>
    </recommendedName>
    <alternativeName>
        <fullName evidence="12">DNA-(apurinic or apyrimidinic site) lyase</fullName>
    </alternativeName>
</protein>
<evidence type="ECO:0000313" key="15">
    <source>
        <dbReference type="EMBL" id="GEJ56962.1"/>
    </source>
</evidence>
<evidence type="ECO:0000256" key="2">
    <source>
        <dbReference type="ARBA" id="ARBA00022485"/>
    </source>
</evidence>
<name>A0A7I9VKM9_9BACT</name>
<dbReference type="SUPFAM" id="SSF48150">
    <property type="entry name" value="DNA-glycosylase"/>
    <property type="match status" value="1"/>
</dbReference>
<dbReference type="InterPro" id="IPR011257">
    <property type="entry name" value="DNA_glycosylase"/>
</dbReference>
<dbReference type="InterPro" id="IPR005759">
    <property type="entry name" value="Nth"/>
</dbReference>